<dbReference type="InterPro" id="IPR000039">
    <property type="entry name" value="Ribosomal_eL18"/>
</dbReference>
<keyword evidence="2" id="KW-0689">Ribosomal protein</keyword>
<keyword evidence="3" id="KW-0687">Ribonucleoprotein</keyword>
<dbReference type="GO" id="GO:0003723">
    <property type="term" value="F:RNA binding"/>
    <property type="evidence" value="ECO:0007669"/>
    <property type="project" value="TreeGrafter"/>
</dbReference>
<protein>
    <recommendedName>
        <fullName evidence="5">Large ribosomal subunit protein uL15/eL18 domain-containing protein</fullName>
    </recommendedName>
</protein>
<evidence type="ECO:0000256" key="4">
    <source>
        <dbReference type="SAM" id="MobiDB-lite"/>
    </source>
</evidence>
<proteinExistence type="predicted"/>
<accession>A0A8C0XJ30</accession>
<dbReference type="AlphaFoldDB" id="A0A8C0XJ30"/>
<name>A0A8C0XJ30_CASCN</name>
<feature type="domain" description="Large ribosomal subunit protein uL15/eL18" evidence="5">
    <location>
        <begin position="11"/>
        <end position="50"/>
    </location>
</feature>
<reference evidence="6" key="1">
    <citation type="submission" date="2023-09" db="UniProtKB">
        <authorList>
            <consortium name="Ensembl"/>
        </authorList>
    </citation>
    <scope>IDENTIFICATION</scope>
</reference>
<dbReference type="InterPro" id="IPR021131">
    <property type="entry name" value="Ribosomal_uL15/eL18"/>
</dbReference>
<feature type="compositionally biased region" description="Basic and acidic residues" evidence="4">
    <location>
        <begin position="68"/>
        <end position="83"/>
    </location>
</feature>
<evidence type="ECO:0000256" key="1">
    <source>
        <dbReference type="ARBA" id="ARBA00011133"/>
    </source>
</evidence>
<dbReference type="GO" id="GO:0006412">
    <property type="term" value="P:translation"/>
    <property type="evidence" value="ECO:0007669"/>
    <property type="project" value="InterPro"/>
</dbReference>
<dbReference type="GO" id="GO:0022625">
    <property type="term" value="C:cytosolic large ribosomal subunit"/>
    <property type="evidence" value="ECO:0007669"/>
    <property type="project" value="TreeGrafter"/>
</dbReference>
<evidence type="ECO:0000256" key="3">
    <source>
        <dbReference type="ARBA" id="ARBA00023274"/>
    </source>
</evidence>
<dbReference type="Ensembl" id="ENSCCNT00000034395.1">
    <property type="protein sequence ID" value="ENSCCNP00000027152.1"/>
    <property type="gene ID" value="ENSCCNG00000026296.1"/>
</dbReference>
<sequence length="83" mass="9607">PGVDIPGQLDRQAPVRREEPKSQDIYLRLLVKLHRFLARRSNSTFNQVVHESDQPAASLPLLYDPQDEASRWGEHDSGRDHHR</sequence>
<dbReference type="PANTHER" id="PTHR10934">
    <property type="entry name" value="60S RIBOSOMAL PROTEIN L18"/>
    <property type="match status" value="1"/>
</dbReference>
<dbReference type="Gene3D" id="3.100.10.10">
    <property type="match status" value="1"/>
</dbReference>
<feature type="region of interest" description="Disordered" evidence="4">
    <location>
        <begin position="45"/>
        <end position="83"/>
    </location>
</feature>
<comment type="subunit">
    <text evidence="1">Component of the large ribosomal subunit.</text>
</comment>
<dbReference type="GO" id="GO:0005791">
    <property type="term" value="C:rough endoplasmic reticulum"/>
    <property type="evidence" value="ECO:0007669"/>
    <property type="project" value="UniProtKB-SubCell"/>
</dbReference>
<organism evidence="6">
    <name type="scientific">Castor canadensis</name>
    <name type="common">American beaver</name>
    <dbReference type="NCBI Taxonomy" id="51338"/>
    <lineage>
        <taxon>Eukaryota</taxon>
        <taxon>Metazoa</taxon>
        <taxon>Chordata</taxon>
        <taxon>Craniata</taxon>
        <taxon>Vertebrata</taxon>
        <taxon>Euteleostomi</taxon>
        <taxon>Mammalia</taxon>
        <taxon>Eutheria</taxon>
        <taxon>Euarchontoglires</taxon>
        <taxon>Glires</taxon>
        <taxon>Rodentia</taxon>
        <taxon>Castorimorpha</taxon>
        <taxon>Castoridae</taxon>
        <taxon>Castor</taxon>
    </lineage>
</organism>
<dbReference type="PANTHER" id="PTHR10934:SF2">
    <property type="entry name" value="LARGE RIBOSOMAL SUBUNIT PROTEIN EL18"/>
    <property type="match status" value="1"/>
</dbReference>
<dbReference type="GO" id="GO:0003735">
    <property type="term" value="F:structural constituent of ribosome"/>
    <property type="evidence" value="ECO:0007669"/>
    <property type="project" value="InterPro"/>
</dbReference>
<evidence type="ECO:0000259" key="5">
    <source>
        <dbReference type="Pfam" id="PF17135"/>
    </source>
</evidence>
<feature type="region of interest" description="Disordered" evidence="4">
    <location>
        <begin position="1"/>
        <end position="21"/>
    </location>
</feature>
<dbReference type="Pfam" id="PF17135">
    <property type="entry name" value="Ribosomal_L18"/>
    <property type="match status" value="1"/>
</dbReference>
<evidence type="ECO:0000313" key="6">
    <source>
        <dbReference type="Ensembl" id="ENSCCNP00000027152.1"/>
    </source>
</evidence>
<evidence type="ECO:0000256" key="2">
    <source>
        <dbReference type="ARBA" id="ARBA00022980"/>
    </source>
</evidence>